<dbReference type="GO" id="GO:0005262">
    <property type="term" value="F:calcium channel activity"/>
    <property type="evidence" value="ECO:0000318"/>
    <property type="project" value="GO_Central"/>
</dbReference>
<dbReference type="GO" id="GO:0005509">
    <property type="term" value="F:calcium ion binding"/>
    <property type="evidence" value="ECO:0007669"/>
    <property type="project" value="InterPro"/>
</dbReference>
<feature type="transmembrane region" description="Helical" evidence="7">
    <location>
        <begin position="318"/>
        <end position="339"/>
    </location>
</feature>
<dbReference type="InterPro" id="IPR013122">
    <property type="entry name" value="PKD1_2_channel"/>
</dbReference>
<evidence type="ECO:0000259" key="9">
    <source>
        <dbReference type="Pfam" id="PF20519"/>
    </source>
</evidence>
<dbReference type="InterPro" id="IPR051223">
    <property type="entry name" value="Polycystin"/>
</dbReference>
<organism evidence="10 11">
    <name type="scientific">Branchiostoma floridae</name>
    <name type="common">Florida lancelet</name>
    <name type="synonym">Amphioxus</name>
    <dbReference type="NCBI Taxonomy" id="7739"/>
    <lineage>
        <taxon>Eukaryota</taxon>
        <taxon>Metazoa</taxon>
        <taxon>Chordata</taxon>
        <taxon>Cephalochordata</taxon>
        <taxon>Leptocardii</taxon>
        <taxon>Amphioxiformes</taxon>
        <taxon>Branchiostomatidae</taxon>
        <taxon>Branchiostoma</taxon>
    </lineage>
</organism>
<keyword evidence="5 7" id="KW-0472">Membrane</keyword>
<evidence type="ECO:0000256" key="2">
    <source>
        <dbReference type="ARBA" id="ARBA00007200"/>
    </source>
</evidence>
<sequence>MGWVGRRHLTQMQVHWCKMKPILGCNRHSADIPVVGTHATYWDGGYYVTFSNITPTAVLATVARLEPSGWIDRYTRAVFIEMTIYNPHANLFSVVNLLTEFTTVGNAYPHVDITTVRLYRFQTFWAWVVVGFQGVFIIFTLYFAFREMDHIVKLRSLYLKTFWGCVELSLAILSLAEVGVMLYTLYIVLEFQSKQGANTGPVEKTFEKYRRAAYWGQINTYLLGCLVCVGTLKLLHLLRFNKHVVLGADTIKKAAGPLSGFFLIFTLVFLAFAMFAALVFGPSEEGFSPFIATLETMLTILLGKFYEMSDRKPIMGPLFTFSFITFFQWVIVTMVVAILDCAIHEVAEENSQQKPETEQVADLMLERLQSWAGGLLQRGKGRSSAVIKETYKPTEEELTDFLTNADFIRFRGQQENSSTAIEFCIENQMSRCMSSPVIKETYNPSEEELTDFLTNADCIRFSGQQDNSSTAIEFCIENQMSLRSSSVIKETYNPTEEELTAFLTNADIRLRGRQENSSTAIEFCIEHQMSSATA</sequence>
<feature type="domain" description="Polycystin cation channel PKD1/PKD2" evidence="8">
    <location>
        <begin position="121"/>
        <end position="345"/>
    </location>
</feature>
<feature type="transmembrane region" description="Helical" evidence="7">
    <location>
        <begin position="157"/>
        <end position="186"/>
    </location>
</feature>
<dbReference type="AlphaFoldDB" id="A0A9J7LEF6"/>
<dbReference type="Pfam" id="PF08016">
    <property type="entry name" value="PKD_channel"/>
    <property type="match status" value="1"/>
</dbReference>
<dbReference type="GO" id="GO:0016020">
    <property type="term" value="C:membrane"/>
    <property type="evidence" value="ECO:0000318"/>
    <property type="project" value="GO_Central"/>
</dbReference>
<proteinExistence type="inferred from homology"/>
<evidence type="ECO:0000256" key="3">
    <source>
        <dbReference type="ARBA" id="ARBA00022692"/>
    </source>
</evidence>
<evidence type="ECO:0000256" key="7">
    <source>
        <dbReference type="SAM" id="Phobius"/>
    </source>
</evidence>
<evidence type="ECO:0000256" key="4">
    <source>
        <dbReference type="ARBA" id="ARBA00022989"/>
    </source>
</evidence>
<evidence type="ECO:0000256" key="1">
    <source>
        <dbReference type="ARBA" id="ARBA00004141"/>
    </source>
</evidence>
<feature type="transmembrane region" description="Helical" evidence="7">
    <location>
        <begin position="124"/>
        <end position="145"/>
    </location>
</feature>
<protein>
    <submittedName>
        <fullName evidence="11">Polycystin-2-like</fullName>
    </submittedName>
</protein>
<reference evidence="10" key="1">
    <citation type="journal article" date="2020" name="Nat. Ecol. Evol.">
        <title>Deeply conserved synteny resolves early events in vertebrate evolution.</title>
        <authorList>
            <person name="Simakov O."/>
            <person name="Marletaz F."/>
            <person name="Yue J.X."/>
            <person name="O'Connell B."/>
            <person name="Jenkins J."/>
            <person name="Brandt A."/>
            <person name="Calef R."/>
            <person name="Tung C.H."/>
            <person name="Huang T.K."/>
            <person name="Schmutz J."/>
            <person name="Satoh N."/>
            <person name="Yu J.K."/>
            <person name="Putnam N.H."/>
            <person name="Green R.E."/>
            <person name="Rokhsar D.S."/>
        </authorList>
    </citation>
    <scope>NUCLEOTIDE SEQUENCE [LARGE SCALE GENOMIC DNA]</scope>
    <source>
        <strain evidence="10">S238N-H82</strain>
    </source>
</reference>
<dbReference type="GO" id="GO:0050982">
    <property type="term" value="P:detection of mechanical stimulus"/>
    <property type="evidence" value="ECO:0000318"/>
    <property type="project" value="GO_Central"/>
</dbReference>
<comment type="subcellular location">
    <subcellularLocation>
        <location evidence="1">Membrane</location>
        <topology evidence="1">Multi-pass membrane protein</topology>
    </subcellularLocation>
</comment>
<dbReference type="GeneID" id="118419110"/>
<dbReference type="InterPro" id="IPR003915">
    <property type="entry name" value="PKD_2"/>
</dbReference>
<feature type="domain" description="Polycystin" evidence="9">
    <location>
        <begin position="7"/>
        <end position="119"/>
    </location>
</feature>
<dbReference type="Proteomes" id="UP000001554">
    <property type="component" value="Chromosome 7"/>
</dbReference>
<accession>A0A9J7LEF6</accession>
<dbReference type="FunFam" id="1.10.287.70:FF:000216">
    <property type="entry name" value="Polycystic kidney disease 1b"/>
    <property type="match status" value="1"/>
</dbReference>
<gene>
    <name evidence="11" type="primary">LOC118419110</name>
</gene>
<keyword evidence="6" id="KW-0325">Glycoprotein</keyword>
<dbReference type="PANTHER" id="PTHR10877">
    <property type="entry name" value="POLYCYSTIN FAMILY MEMBER"/>
    <property type="match status" value="1"/>
</dbReference>
<dbReference type="Pfam" id="PF20519">
    <property type="entry name" value="Polycystin_dom"/>
    <property type="match status" value="1"/>
</dbReference>
<keyword evidence="4 7" id="KW-1133">Transmembrane helix</keyword>
<dbReference type="Gene3D" id="1.10.287.70">
    <property type="match status" value="1"/>
</dbReference>
<dbReference type="PRINTS" id="PR01433">
    <property type="entry name" value="POLYCYSTIN2"/>
</dbReference>
<evidence type="ECO:0000313" key="10">
    <source>
        <dbReference type="Proteomes" id="UP000001554"/>
    </source>
</evidence>
<evidence type="ECO:0000259" key="8">
    <source>
        <dbReference type="Pfam" id="PF08016"/>
    </source>
</evidence>
<feature type="transmembrane region" description="Helical" evidence="7">
    <location>
        <begin position="218"/>
        <end position="238"/>
    </location>
</feature>
<dbReference type="OrthoDB" id="444119at2759"/>
<name>A0A9J7LEF6_BRAFL</name>
<dbReference type="InterPro" id="IPR046791">
    <property type="entry name" value="Polycystin_dom"/>
</dbReference>
<reference evidence="11" key="2">
    <citation type="submission" date="2025-08" db="UniProtKB">
        <authorList>
            <consortium name="RefSeq"/>
        </authorList>
    </citation>
    <scope>IDENTIFICATION</scope>
    <source>
        <strain evidence="11">S238N-H82</strain>
        <tissue evidence="11">Testes</tissue>
    </source>
</reference>
<evidence type="ECO:0000256" key="6">
    <source>
        <dbReference type="ARBA" id="ARBA00023180"/>
    </source>
</evidence>
<comment type="similarity">
    <text evidence="2">Belongs to the polycystin family.</text>
</comment>
<dbReference type="KEGG" id="bfo:118419110"/>
<dbReference type="PANTHER" id="PTHR10877:SF194">
    <property type="entry name" value="LOCATION OF VULVA DEFECTIVE 1"/>
    <property type="match status" value="1"/>
</dbReference>
<feature type="transmembrane region" description="Helical" evidence="7">
    <location>
        <begin position="258"/>
        <end position="280"/>
    </location>
</feature>
<evidence type="ECO:0000256" key="5">
    <source>
        <dbReference type="ARBA" id="ARBA00023136"/>
    </source>
</evidence>
<keyword evidence="10" id="KW-1185">Reference proteome</keyword>
<evidence type="ECO:0000313" key="11">
    <source>
        <dbReference type="RefSeq" id="XP_035681307.1"/>
    </source>
</evidence>
<keyword evidence="3 7" id="KW-0812">Transmembrane</keyword>
<dbReference type="RefSeq" id="XP_035681307.1">
    <property type="nucleotide sequence ID" value="XM_035825414.1"/>
</dbReference>